<dbReference type="InterPro" id="IPR001810">
    <property type="entry name" value="F-box_dom"/>
</dbReference>
<dbReference type="SUPFAM" id="SSF81383">
    <property type="entry name" value="F-box domain"/>
    <property type="match status" value="1"/>
</dbReference>
<dbReference type="PROSITE" id="PS50082">
    <property type="entry name" value="WD_REPEATS_2"/>
    <property type="match status" value="1"/>
</dbReference>
<feature type="region of interest" description="Disordered" evidence="2">
    <location>
        <begin position="412"/>
        <end position="433"/>
    </location>
</feature>
<feature type="compositionally biased region" description="Polar residues" evidence="2">
    <location>
        <begin position="526"/>
        <end position="537"/>
    </location>
</feature>
<sequence>MHRLLADEIILRVFSYLGAADLARLQSVTSHFRTLAKDRHLWKRLFYYSFVRPTDGPSSRFASSSKLPTLRELRSLLLHQNILSAKHVIGDGTRQIHRLPRRFYNHSTASNTEVLSEEQAESVLSSLYSGGTALQHTSQDYLLDWEQLFRVSTNWQRGNFAVSELLSGPQKPNTILQEPAKPPTPQHTIVRVSNNFIFTSTSSDAHDGASPPSISVYPAEHASNNRGVAELNAGFVPKDLQKRTPIARFSSPALRTFLSHRLSHSNSAHAHVTEIAVDAAVSDASPAYASSHRKRNVATDEQAAFLPDARILVAYSTGHISIFSLQTVQCRLEANEQVFHSPTPWSSDDHTVMAALHFPALVLCSSRFDMTIYQVGTSSSGSTQLNLVQRMSSYRCSSPAALRLKKLPYHDVSKQARRSSTSSSSERTTKLQHRQEAAFRVTLAYSTPGYPSSWSISVQELVVRISLDSMTTSPVHVTSRHATAKHPFRPTPVDLRGRSMLGSEYRLSTPHNTSDESAREHLPNSIGESPSRSRTTSLTYDDPFVVVGASDNLLEVYELLGATTYVRRDLDASPASLPRPATATPVSHRDALRLVHRRSLHGHTGSVHSVALEDGRCVSGSADGSVMVWSLGDRSNETDSIASVMRNARRSACSKATGAVSTSSTILEEDEGDEAASHMTHVLTLRTPTEPDQQLDSRIATERYASARHSNTRRMGPSLGHLVRSRVLDRQNRGVIRWVSTAFDKIVSIVTYPDAVSSPSPSPSPSQSSNHSPSVSTDARYQRERVQVWSFG</sequence>
<dbReference type="InterPro" id="IPR001680">
    <property type="entry name" value="WD40_rpt"/>
</dbReference>
<feature type="domain" description="F-box" evidence="3">
    <location>
        <begin position="1"/>
        <end position="45"/>
    </location>
</feature>
<evidence type="ECO:0000259" key="3">
    <source>
        <dbReference type="PROSITE" id="PS50181"/>
    </source>
</evidence>
<reference evidence="4 5" key="1">
    <citation type="submission" date="2018-03" db="EMBL/GenBank/DDBJ databases">
        <authorList>
            <person name="Guldener U."/>
        </authorList>
    </citation>
    <scope>NUCLEOTIDE SEQUENCE [LARGE SCALE GENOMIC DNA]</scope>
    <source>
        <strain evidence="4 5">NBRC100155</strain>
    </source>
</reference>
<keyword evidence="1" id="KW-0853">WD repeat</keyword>
<feature type="repeat" description="WD" evidence="1">
    <location>
        <begin position="600"/>
        <end position="639"/>
    </location>
</feature>
<feature type="region of interest" description="Disordered" evidence="2">
    <location>
        <begin position="754"/>
        <end position="781"/>
    </location>
</feature>
<protein>
    <recommendedName>
        <fullName evidence="3">F-box domain-containing protein</fullName>
    </recommendedName>
</protein>
<dbReference type="InterPro" id="IPR036322">
    <property type="entry name" value="WD40_repeat_dom_sf"/>
</dbReference>
<feature type="compositionally biased region" description="Basic and acidic residues" evidence="2">
    <location>
        <begin position="513"/>
        <end position="522"/>
    </location>
</feature>
<dbReference type="PROSITE" id="PS50181">
    <property type="entry name" value="FBOX"/>
    <property type="match status" value="1"/>
</dbReference>
<feature type="compositionally biased region" description="Low complexity" evidence="2">
    <location>
        <begin position="765"/>
        <end position="776"/>
    </location>
</feature>
<proteinExistence type="predicted"/>
<dbReference type="SMART" id="SM00320">
    <property type="entry name" value="WD40"/>
    <property type="match status" value="1"/>
</dbReference>
<evidence type="ECO:0000313" key="4">
    <source>
        <dbReference type="EMBL" id="SPO30269.1"/>
    </source>
</evidence>
<organism evidence="4 5">
    <name type="scientific">Ustilago trichophora</name>
    <dbReference type="NCBI Taxonomy" id="86804"/>
    <lineage>
        <taxon>Eukaryota</taxon>
        <taxon>Fungi</taxon>
        <taxon>Dikarya</taxon>
        <taxon>Basidiomycota</taxon>
        <taxon>Ustilaginomycotina</taxon>
        <taxon>Ustilaginomycetes</taxon>
        <taxon>Ustilaginales</taxon>
        <taxon>Ustilaginaceae</taxon>
        <taxon>Ustilago</taxon>
    </lineage>
</organism>
<dbReference type="SUPFAM" id="SSF50978">
    <property type="entry name" value="WD40 repeat-like"/>
    <property type="match status" value="1"/>
</dbReference>
<dbReference type="InterPro" id="IPR015943">
    <property type="entry name" value="WD40/YVTN_repeat-like_dom_sf"/>
</dbReference>
<dbReference type="SMART" id="SM00256">
    <property type="entry name" value="FBOX"/>
    <property type="match status" value="1"/>
</dbReference>
<keyword evidence="5" id="KW-1185">Reference proteome</keyword>
<dbReference type="InterPro" id="IPR036047">
    <property type="entry name" value="F-box-like_dom_sf"/>
</dbReference>
<dbReference type="Pfam" id="PF12937">
    <property type="entry name" value="F-box-like"/>
    <property type="match status" value="1"/>
</dbReference>
<evidence type="ECO:0000256" key="1">
    <source>
        <dbReference type="PROSITE-ProRule" id="PRU00221"/>
    </source>
</evidence>
<accession>A0A5C3EM12</accession>
<dbReference type="Gene3D" id="2.130.10.10">
    <property type="entry name" value="YVTN repeat-like/Quinoprotein amine dehydrogenase"/>
    <property type="match status" value="1"/>
</dbReference>
<dbReference type="Proteomes" id="UP000324022">
    <property type="component" value="Unassembled WGS sequence"/>
</dbReference>
<dbReference type="AlphaFoldDB" id="A0A5C3EM12"/>
<dbReference type="EMBL" id="OOIN01000032">
    <property type="protein sequence ID" value="SPO30269.1"/>
    <property type="molecule type" value="Genomic_DNA"/>
</dbReference>
<dbReference type="PROSITE" id="PS50294">
    <property type="entry name" value="WD_REPEATS_REGION"/>
    <property type="match status" value="1"/>
</dbReference>
<name>A0A5C3EM12_9BASI</name>
<evidence type="ECO:0000313" key="5">
    <source>
        <dbReference type="Proteomes" id="UP000324022"/>
    </source>
</evidence>
<gene>
    <name evidence="4" type="ORF">UTRI_05733</name>
</gene>
<feature type="region of interest" description="Disordered" evidence="2">
    <location>
        <begin position="505"/>
        <end position="537"/>
    </location>
</feature>
<dbReference type="Gene3D" id="1.20.1280.50">
    <property type="match status" value="1"/>
</dbReference>
<dbReference type="OrthoDB" id="3219396at2759"/>
<dbReference type="Pfam" id="PF25499">
    <property type="entry name" value="Beta-prop_pof12"/>
    <property type="match status" value="1"/>
</dbReference>
<evidence type="ECO:0000256" key="2">
    <source>
        <dbReference type="SAM" id="MobiDB-lite"/>
    </source>
</evidence>